<evidence type="ECO:0000313" key="1">
    <source>
        <dbReference type="EMBL" id="MFF3671555.1"/>
    </source>
</evidence>
<organism evidence="1 2">
    <name type="scientific">Microtetraspora malaysiensis</name>
    <dbReference type="NCBI Taxonomy" id="161358"/>
    <lineage>
        <taxon>Bacteria</taxon>
        <taxon>Bacillati</taxon>
        <taxon>Actinomycetota</taxon>
        <taxon>Actinomycetes</taxon>
        <taxon>Streptosporangiales</taxon>
        <taxon>Streptosporangiaceae</taxon>
        <taxon>Microtetraspora</taxon>
    </lineage>
</organism>
<accession>A0ABW6T2P5</accession>
<keyword evidence="2" id="KW-1185">Reference proteome</keyword>
<name>A0ABW6T2P5_9ACTN</name>
<protein>
    <recommendedName>
        <fullName evidence="3">Formate dehydrogenase accessory protein FdhE</fullName>
    </recommendedName>
</protein>
<reference evidence="1 2" key="1">
    <citation type="submission" date="2024-10" db="EMBL/GenBank/DDBJ databases">
        <title>The Natural Products Discovery Center: Release of the First 8490 Sequenced Strains for Exploring Actinobacteria Biosynthetic Diversity.</title>
        <authorList>
            <person name="Kalkreuter E."/>
            <person name="Kautsar S.A."/>
            <person name="Yang D."/>
            <person name="Bader C.D."/>
            <person name="Teijaro C.N."/>
            <person name="Fluegel L."/>
            <person name="Davis C.M."/>
            <person name="Simpson J.R."/>
            <person name="Lauterbach L."/>
            <person name="Steele A.D."/>
            <person name="Gui C."/>
            <person name="Meng S."/>
            <person name="Li G."/>
            <person name="Viehrig K."/>
            <person name="Ye F."/>
            <person name="Su P."/>
            <person name="Kiefer A.F."/>
            <person name="Nichols A."/>
            <person name="Cepeda A.J."/>
            <person name="Yan W."/>
            <person name="Fan B."/>
            <person name="Jiang Y."/>
            <person name="Adhikari A."/>
            <person name="Zheng C.-J."/>
            <person name="Schuster L."/>
            <person name="Cowan T.M."/>
            <person name="Smanski M.J."/>
            <person name="Chevrette M.G."/>
            <person name="De Carvalho L.P.S."/>
            <person name="Shen B."/>
        </authorList>
    </citation>
    <scope>NUCLEOTIDE SEQUENCE [LARGE SCALE GENOMIC DNA]</scope>
    <source>
        <strain evidence="1 2">NPDC002173</strain>
    </source>
</reference>
<evidence type="ECO:0008006" key="3">
    <source>
        <dbReference type="Google" id="ProtNLM"/>
    </source>
</evidence>
<gene>
    <name evidence="1" type="ORF">ACFYXI_38825</name>
</gene>
<sequence>MGIALIDRACHPVGVSVPTCPRCSGKMTPLMYGLPTKAAREAAEAGELALAGCAVPVDAFEEGWRCLGCTYSFEATDRAEWLAALEQAIAGRPRCPQCGSPSHLLVYADAVEIFADDIARGRAVVADHAAPAGVNAEQQCPACGHVWQPR</sequence>
<dbReference type="EMBL" id="JBIASD010000049">
    <property type="protein sequence ID" value="MFF3671555.1"/>
    <property type="molecule type" value="Genomic_DNA"/>
</dbReference>
<dbReference type="Proteomes" id="UP001602013">
    <property type="component" value="Unassembled WGS sequence"/>
</dbReference>
<dbReference type="RefSeq" id="WP_387417730.1">
    <property type="nucleotide sequence ID" value="NZ_JBIASD010000049.1"/>
</dbReference>
<comment type="caution">
    <text evidence="1">The sequence shown here is derived from an EMBL/GenBank/DDBJ whole genome shotgun (WGS) entry which is preliminary data.</text>
</comment>
<evidence type="ECO:0000313" key="2">
    <source>
        <dbReference type="Proteomes" id="UP001602013"/>
    </source>
</evidence>
<proteinExistence type="predicted"/>